<reference evidence="8 9" key="1">
    <citation type="journal article" date="2012" name="Stand. Genomic Sci.">
        <title>Complete genome sequencing and analysis of Saprospira grandis str. Lewin, a predatory marine bacterium.</title>
        <authorList>
            <person name="Saw J.H."/>
            <person name="Yuryev A."/>
            <person name="Kanbe M."/>
            <person name="Hou S."/>
            <person name="Young A.G."/>
            <person name="Aizawa S."/>
            <person name="Alam M."/>
        </authorList>
    </citation>
    <scope>NUCLEOTIDE SEQUENCE [LARGE SCALE GENOMIC DNA]</scope>
    <source>
        <strain evidence="8 9">Lewin</strain>
    </source>
</reference>
<evidence type="ECO:0000256" key="4">
    <source>
        <dbReference type="ARBA" id="ARBA00023098"/>
    </source>
</evidence>
<dbReference type="EMBL" id="CP002831">
    <property type="protein sequence ID" value="AFC23930.1"/>
    <property type="molecule type" value="Genomic_DNA"/>
</dbReference>
<evidence type="ECO:0000256" key="5">
    <source>
        <dbReference type="ARBA" id="ARBA00023239"/>
    </source>
</evidence>
<feature type="domain" description="Diphosphomevalonate decarboxylase-like N-terminal" evidence="7">
    <location>
        <begin position="9"/>
        <end position="168"/>
    </location>
</feature>
<dbReference type="KEGG" id="sgn:SGRA_1195"/>
<dbReference type="InterPro" id="IPR041431">
    <property type="entry name" value="Mvd1_C"/>
</dbReference>
<dbReference type="InterPro" id="IPR036554">
    <property type="entry name" value="GHMP_kinase_C_sf"/>
</dbReference>
<dbReference type="GO" id="GO:0004163">
    <property type="term" value="F:diphosphomevalonate decarboxylase activity"/>
    <property type="evidence" value="ECO:0007669"/>
    <property type="project" value="UniProtKB-EC"/>
</dbReference>
<keyword evidence="1" id="KW-0444">Lipid biosynthesis</keyword>
<evidence type="ECO:0000259" key="6">
    <source>
        <dbReference type="Pfam" id="PF18376"/>
    </source>
</evidence>
<dbReference type="Gene3D" id="3.30.70.890">
    <property type="entry name" value="GHMP kinase, C-terminal domain"/>
    <property type="match status" value="1"/>
</dbReference>
<dbReference type="Pfam" id="PF18376">
    <property type="entry name" value="MDD_C"/>
    <property type="match status" value="1"/>
</dbReference>
<organism evidence="8 9">
    <name type="scientific">Saprospira grandis (strain Lewin)</name>
    <dbReference type="NCBI Taxonomy" id="984262"/>
    <lineage>
        <taxon>Bacteria</taxon>
        <taxon>Pseudomonadati</taxon>
        <taxon>Bacteroidota</taxon>
        <taxon>Saprospiria</taxon>
        <taxon>Saprospirales</taxon>
        <taxon>Saprospiraceae</taxon>
        <taxon>Saprospira</taxon>
    </lineage>
</organism>
<name>H6L4K6_SAPGL</name>
<dbReference type="InterPro" id="IPR005935">
    <property type="entry name" value="Mev_decarb"/>
</dbReference>
<gene>
    <name evidence="8" type="primary">mvaD</name>
    <name evidence="8" type="ordered locus">SGRA_1195</name>
</gene>
<keyword evidence="9" id="KW-1185">Reference proteome</keyword>
<protein>
    <submittedName>
        <fullName evidence="8">Diphosphomevalonate decarboxylase</fullName>
        <ecNumber evidence="8">4.1.1.33</ecNumber>
    </submittedName>
</protein>
<dbReference type="InterPro" id="IPR053859">
    <property type="entry name" value="MVD-like_N"/>
</dbReference>
<evidence type="ECO:0000259" key="7">
    <source>
        <dbReference type="Pfam" id="PF22700"/>
    </source>
</evidence>
<dbReference type="RefSeq" id="WP_015691576.1">
    <property type="nucleotide sequence ID" value="NC_016940.1"/>
</dbReference>
<evidence type="ECO:0000256" key="1">
    <source>
        <dbReference type="ARBA" id="ARBA00022516"/>
    </source>
</evidence>
<dbReference type="AlphaFoldDB" id="H6L4K6"/>
<dbReference type="PANTHER" id="PTHR10977:SF3">
    <property type="entry name" value="DIPHOSPHOMEVALONATE DECARBOXYLASE"/>
    <property type="match status" value="1"/>
</dbReference>
<keyword evidence="2" id="KW-0547">Nucleotide-binding</keyword>
<feature type="domain" description="Mvd1 C-terminal" evidence="6">
    <location>
        <begin position="195"/>
        <end position="321"/>
    </location>
</feature>
<dbReference type="PIRSF" id="PIRSF015950">
    <property type="entry name" value="Mev_P_decrbx"/>
    <property type="match status" value="1"/>
</dbReference>
<dbReference type="eggNOG" id="COG3407">
    <property type="taxonomic scope" value="Bacteria"/>
</dbReference>
<evidence type="ECO:0000256" key="2">
    <source>
        <dbReference type="ARBA" id="ARBA00022741"/>
    </source>
</evidence>
<proteinExistence type="predicted"/>
<dbReference type="Proteomes" id="UP000007519">
    <property type="component" value="Chromosome"/>
</dbReference>
<keyword evidence="4" id="KW-0443">Lipid metabolism</keyword>
<evidence type="ECO:0000313" key="8">
    <source>
        <dbReference type="EMBL" id="AFC23930.1"/>
    </source>
</evidence>
<dbReference type="GO" id="GO:0005524">
    <property type="term" value="F:ATP binding"/>
    <property type="evidence" value="ECO:0007669"/>
    <property type="project" value="UniProtKB-KW"/>
</dbReference>
<sequence length="347" mass="38318">MNQTCWKSPSNIAIIKYWGKYGRQLPKNASLSFTLSAAYSQTTLRYSPKAKGGIQLRFLFEGQEKPAFAQRIQGFLESILEELPFLDEYALELDSKNSFPHSAGIASSASSMSALALCLCDMAAELGLGPTSDQAEFWQKASYFARLGSGSACRSLYPMAASWGESKQLKGSSNLWASPCGELLHDDFKAVQDTILLVSRAEKSVSSTAGHKLMEGNPFAPLRYQLAEENLGKLLPALQAGDWATFGQIAEEEALMLHALMMTSRPSYLLMQPNSLALIEKVRDWRQQTKLPLYFTLDAGPNLHLLYPKSMQPKVQPFLQEELLPLCENGGHLADELGCGPEKLRLL</sequence>
<dbReference type="SUPFAM" id="SSF55060">
    <property type="entry name" value="GHMP Kinase, C-terminal domain"/>
    <property type="match status" value="1"/>
</dbReference>
<dbReference type="STRING" id="984262.SGRA_1195"/>
<keyword evidence="5 8" id="KW-0456">Lyase</keyword>
<dbReference type="PANTHER" id="PTHR10977">
    <property type="entry name" value="DIPHOSPHOMEVALONATE DECARBOXYLASE"/>
    <property type="match status" value="1"/>
</dbReference>
<accession>H6L4K6</accession>
<evidence type="ECO:0000256" key="3">
    <source>
        <dbReference type="ARBA" id="ARBA00022840"/>
    </source>
</evidence>
<keyword evidence="3" id="KW-0067">ATP-binding</keyword>
<dbReference type="OrthoDB" id="5498344at2"/>
<dbReference type="EC" id="4.1.1.33" evidence="8"/>
<dbReference type="SUPFAM" id="SSF54211">
    <property type="entry name" value="Ribosomal protein S5 domain 2-like"/>
    <property type="match status" value="1"/>
</dbReference>
<evidence type="ECO:0000313" key="9">
    <source>
        <dbReference type="Proteomes" id="UP000007519"/>
    </source>
</evidence>
<dbReference type="GO" id="GO:0008299">
    <property type="term" value="P:isoprenoid biosynthetic process"/>
    <property type="evidence" value="ECO:0007669"/>
    <property type="project" value="InterPro"/>
</dbReference>
<dbReference type="InterPro" id="IPR020568">
    <property type="entry name" value="Ribosomal_Su5_D2-typ_SF"/>
</dbReference>
<dbReference type="Gene3D" id="3.30.230.10">
    <property type="match status" value="1"/>
</dbReference>
<dbReference type="HOGENOM" id="CLU_040369_0_0_10"/>
<dbReference type="InterPro" id="IPR014721">
    <property type="entry name" value="Ribsml_uS5_D2-typ_fold_subgr"/>
</dbReference>
<dbReference type="Pfam" id="PF22700">
    <property type="entry name" value="MVD-like_N"/>
    <property type="match status" value="1"/>
</dbReference>